<evidence type="ECO:0000256" key="1">
    <source>
        <dbReference type="ARBA" id="ARBA00022603"/>
    </source>
</evidence>
<keyword evidence="9" id="KW-1185">Reference proteome</keyword>
<evidence type="ECO:0000256" key="2">
    <source>
        <dbReference type="ARBA" id="ARBA00022679"/>
    </source>
</evidence>
<dbReference type="InParanoid" id="A0A0G4E9J9"/>
<evidence type="ECO:0000256" key="5">
    <source>
        <dbReference type="PROSITE-ProRule" id="PRU01023"/>
    </source>
</evidence>
<dbReference type="InterPro" id="IPR049560">
    <property type="entry name" value="MeTrfase_RsmB-F_NOP2_cat"/>
</dbReference>
<dbReference type="VEuPathDB" id="CryptoDB:Vbra_11008"/>
<evidence type="ECO:0000259" key="7">
    <source>
        <dbReference type="PROSITE" id="PS51686"/>
    </source>
</evidence>
<feature type="binding site" evidence="5">
    <location>
        <begin position="277"/>
        <end position="283"/>
    </location>
    <ligand>
        <name>S-adenosyl-L-methionine</name>
        <dbReference type="ChEBI" id="CHEBI:59789"/>
    </ligand>
</feature>
<dbReference type="FunCoup" id="A0A0G4E9J9">
    <property type="interactions" value="4"/>
</dbReference>
<dbReference type="GO" id="GO:0003723">
    <property type="term" value="F:RNA binding"/>
    <property type="evidence" value="ECO:0007669"/>
    <property type="project" value="UniProtKB-UniRule"/>
</dbReference>
<dbReference type="InterPro" id="IPR001678">
    <property type="entry name" value="MeTrfase_RsmB-F_NOP2_dom"/>
</dbReference>
<dbReference type="PANTHER" id="PTHR22807:SF4">
    <property type="entry name" value="28S RRNA (CYTOSINE-C(5))-METHYLTRANSFERASE"/>
    <property type="match status" value="1"/>
</dbReference>
<dbReference type="AlphaFoldDB" id="A0A0G4E9J9"/>
<dbReference type="PROSITE" id="PS51686">
    <property type="entry name" value="SAM_MT_RSMB_NOP"/>
    <property type="match status" value="1"/>
</dbReference>
<organism evidence="8 9">
    <name type="scientific">Vitrella brassicaformis (strain CCMP3155)</name>
    <dbReference type="NCBI Taxonomy" id="1169540"/>
    <lineage>
        <taxon>Eukaryota</taxon>
        <taxon>Sar</taxon>
        <taxon>Alveolata</taxon>
        <taxon>Colpodellida</taxon>
        <taxon>Vitrellaceae</taxon>
        <taxon>Vitrella</taxon>
    </lineage>
</organism>
<reference evidence="8 9" key="1">
    <citation type="submission" date="2014-11" db="EMBL/GenBank/DDBJ databases">
        <authorList>
            <person name="Zhu J."/>
            <person name="Qi W."/>
            <person name="Song R."/>
        </authorList>
    </citation>
    <scope>NUCLEOTIDE SEQUENCE [LARGE SCALE GENOMIC DNA]</scope>
</reference>
<dbReference type="InterPro" id="IPR048889">
    <property type="entry name" value="NSUN5_RCM1_N"/>
</dbReference>
<evidence type="ECO:0000256" key="3">
    <source>
        <dbReference type="ARBA" id="ARBA00022691"/>
    </source>
</evidence>
<gene>
    <name evidence="8" type="ORF">Vbra_11008</name>
</gene>
<sequence>MASLYVEAADVLRAMEEQGKGLKAALYDDKQRRSDVQKVCGLVCAVLRHKQLLIRVLDRCGLIDGSANHKKSKTKAKSSSPVDNRYLCLAMAQDMLFGRGIRGGGGVKRALEANQTELRAALADEENKGPPPPTAADSAVSSLPSKRRNASQQSASKRTRGENGAVVSERRPGDAADSGGAVVLPPRYVRVNGLVGGKSGQEIRSLIQAQMRKAKIDGDVETDPYIPSLLVLPSTAGALLAQNKLVHEGNVILQDRSSCLAALAADIRPGDTVLDACAAPGSKTLHCLDFMKGSGHLVACERAPRRAVTLLQRLRDHGGFDGPLESLSAAYGDSADKRSALSDLSDARAAERQLKERDGKPMFFRHTNYASLSVEVRVADFLSLRSADVSPDVILVDPSCSGSGLPTHQMDDQGGGRDVERLQKLAAVQTQMLNHALTAFATARTVCYSTCSTHEEENEQVVAASLETIEQHKASSAAAKGGGRAARRFRLVSAVPWWPSTGVPEELSNAYAWGSKCVRCDPAVHRCRGFFLAKFVRKR</sequence>
<dbReference type="PhylomeDB" id="A0A0G4E9J9"/>
<name>A0A0G4E9J9_VITBC</name>
<dbReference type="GO" id="GO:0070475">
    <property type="term" value="P:rRNA base methylation"/>
    <property type="evidence" value="ECO:0007669"/>
    <property type="project" value="TreeGrafter"/>
</dbReference>
<accession>A0A0G4E9J9</accession>
<dbReference type="GO" id="GO:0008173">
    <property type="term" value="F:RNA methyltransferase activity"/>
    <property type="evidence" value="ECO:0007669"/>
    <property type="project" value="InterPro"/>
</dbReference>
<feature type="domain" description="SAM-dependent MTase RsmB/NOP-type" evidence="7">
    <location>
        <begin position="177"/>
        <end position="538"/>
    </location>
</feature>
<evidence type="ECO:0000256" key="4">
    <source>
        <dbReference type="ARBA" id="ARBA00022884"/>
    </source>
</evidence>
<dbReference type="InterPro" id="IPR029063">
    <property type="entry name" value="SAM-dependent_MTases_sf"/>
</dbReference>
<keyword evidence="2 5" id="KW-0808">Transferase</keyword>
<feature type="active site" description="Nucleophile" evidence="5">
    <location>
        <position position="451"/>
    </location>
</feature>
<evidence type="ECO:0000313" key="8">
    <source>
        <dbReference type="EMBL" id="CEL92282.1"/>
    </source>
</evidence>
<dbReference type="Proteomes" id="UP000041254">
    <property type="component" value="Unassembled WGS sequence"/>
</dbReference>
<keyword evidence="3 5" id="KW-0949">S-adenosyl-L-methionine</keyword>
<dbReference type="SUPFAM" id="SSF53335">
    <property type="entry name" value="S-adenosyl-L-methionine-dependent methyltransferases"/>
    <property type="match status" value="1"/>
</dbReference>
<dbReference type="OrthoDB" id="435282at2759"/>
<dbReference type="Pfam" id="PF21153">
    <property type="entry name" value="NSUN5_N"/>
    <property type="match status" value="1"/>
</dbReference>
<dbReference type="OMA" id="SFKSRIY"/>
<comment type="similarity">
    <text evidence="5">Belongs to the class I-like SAM-binding methyltransferase superfamily. RsmB/NOP family.</text>
</comment>
<dbReference type="EMBL" id="CDMY01000061">
    <property type="protein sequence ID" value="CEL92282.1"/>
    <property type="molecule type" value="Genomic_DNA"/>
</dbReference>
<dbReference type="Gene3D" id="3.40.50.150">
    <property type="entry name" value="Vaccinia Virus protein VP39"/>
    <property type="match status" value="1"/>
</dbReference>
<protein>
    <recommendedName>
        <fullName evidence="7">SAM-dependent MTase RsmB/NOP-type domain-containing protein</fullName>
    </recommendedName>
</protein>
<feature type="region of interest" description="Disordered" evidence="6">
    <location>
        <begin position="123"/>
        <end position="181"/>
    </location>
</feature>
<keyword evidence="4 5" id="KW-0694">RNA-binding</keyword>
<dbReference type="PRINTS" id="PR02008">
    <property type="entry name" value="RCMTFAMILY"/>
</dbReference>
<feature type="binding site" evidence="5">
    <location>
        <position position="397"/>
    </location>
    <ligand>
        <name>S-adenosyl-L-methionine</name>
        <dbReference type="ChEBI" id="CHEBI:59789"/>
    </ligand>
</feature>
<evidence type="ECO:0000256" key="6">
    <source>
        <dbReference type="SAM" id="MobiDB-lite"/>
    </source>
</evidence>
<feature type="binding site" evidence="5">
    <location>
        <position position="301"/>
    </location>
    <ligand>
        <name>S-adenosyl-L-methionine</name>
        <dbReference type="ChEBI" id="CHEBI:59789"/>
    </ligand>
</feature>
<dbReference type="Pfam" id="PF01189">
    <property type="entry name" value="Methyltr_RsmB-F"/>
    <property type="match status" value="2"/>
</dbReference>
<feature type="compositionally biased region" description="Polar residues" evidence="6">
    <location>
        <begin position="139"/>
        <end position="156"/>
    </location>
</feature>
<keyword evidence="1 5" id="KW-0489">Methyltransferase</keyword>
<evidence type="ECO:0000313" key="9">
    <source>
        <dbReference type="Proteomes" id="UP000041254"/>
    </source>
</evidence>
<dbReference type="GO" id="GO:0005730">
    <property type="term" value="C:nucleolus"/>
    <property type="evidence" value="ECO:0007669"/>
    <property type="project" value="TreeGrafter"/>
</dbReference>
<dbReference type="STRING" id="1169540.A0A0G4E9J9"/>
<dbReference type="InterPro" id="IPR023267">
    <property type="entry name" value="RCMT"/>
</dbReference>
<proteinExistence type="inferred from homology"/>
<dbReference type="PANTHER" id="PTHR22807">
    <property type="entry name" value="NOP2 YEAST -RELATED NOL1/NOP2/FMU SUN DOMAIN-CONTAINING"/>
    <property type="match status" value="1"/>
</dbReference>
<feature type="binding site" evidence="5">
    <location>
        <position position="333"/>
    </location>
    <ligand>
        <name>S-adenosyl-L-methionine</name>
        <dbReference type="ChEBI" id="CHEBI:59789"/>
    </ligand>
</feature>